<keyword evidence="4" id="KW-0653">Protein transport</keyword>
<evidence type="ECO:0000256" key="2">
    <source>
        <dbReference type="ARBA" id="ARBA00022448"/>
    </source>
</evidence>
<gene>
    <name evidence="7" type="primary">TGFBRAP1</name>
</gene>
<organism evidence="7 8">
    <name type="scientific">Papio anubis</name>
    <name type="common">Olive baboon</name>
    <dbReference type="NCBI Taxonomy" id="9555"/>
    <lineage>
        <taxon>Eukaryota</taxon>
        <taxon>Metazoa</taxon>
        <taxon>Chordata</taxon>
        <taxon>Craniata</taxon>
        <taxon>Vertebrata</taxon>
        <taxon>Euteleostomi</taxon>
        <taxon>Mammalia</taxon>
        <taxon>Eutheria</taxon>
        <taxon>Euarchontoglires</taxon>
        <taxon>Primates</taxon>
        <taxon>Haplorrhini</taxon>
        <taxon>Catarrhini</taxon>
        <taxon>Cercopithecidae</taxon>
        <taxon>Cercopithecinae</taxon>
        <taxon>Papio</taxon>
    </lineage>
</organism>
<dbReference type="GO" id="GO:0008333">
    <property type="term" value="P:endosome to lysosome transport"/>
    <property type="evidence" value="ECO:0007669"/>
    <property type="project" value="Ensembl"/>
</dbReference>
<evidence type="ECO:0000256" key="5">
    <source>
        <dbReference type="PROSITE-ProRule" id="PRU01006"/>
    </source>
</evidence>
<dbReference type="Proteomes" id="UP000028761">
    <property type="component" value="Chromosome 14"/>
</dbReference>
<dbReference type="PANTHER" id="PTHR12894">
    <property type="entry name" value="CNH DOMAIN CONTAINING"/>
    <property type="match status" value="1"/>
</dbReference>
<evidence type="ECO:0000313" key="7">
    <source>
        <dbReference type="Ensembl" id="ENSPANP00000007040.1"/>
    </source>
</evidence>
<sequence>MCVCGCVWRGVCVVFCWGLLLSDGGGQWGNGFFPFFDSIEWFPLMNMLTRESTYHYCNLCFCFFLVPLKISFRLSLPADQPVDMMNIKAFTLVSAVERELLMGDKERINIECVECCGRDLYVGTNDCFVYHFLLEERPVPAGPATFTATKQLHRHLGFKKPVNELRAASALNRLLVLCDNSISLVNMLNLEPVPSGARIKGAATFALNENPVSGDPFCVEVCIISVKRRTIQMFLVYEDRVQIVKEVSTSEQPLAVAVDGHFLCLALTTQYIIHNYSTGVSQDLFPYCSEERPPIVKRIGRQEFLLAGPGGLGMFATVAGISQRAPVHWSENVIGAAVSFPYVIALDDEFITVHSMLDQQQKQTLPFKEGHILQDFEGRVIVATSKGVYILAPLPLEKQIQDLLASRRVEEALVLAKGARRNIPKDKFQVMYRRILQQAGFIQFAQLQFLEAKELFRSGQLDVRELISLYPFLLPTSSSFTRSHPPLHEYADLNQLTQGDQEKMAKCKRFLMSYLNEVRSTEVANGYKEDIDTALLKLYAEADHDSLLDLLVTENFCLLTDSAAWLEKHKKYFALGLLYHYNNQDAAAVQLWVNIVNGDVQDSTRSDLYEYIVDFLTYCLDEELVWAYADWVLQKSEEVGVQVFTKRPLDEQQKNSFNPDDIINCLKKYPKALVKYLEHLVIDKRLQKEEYHTHLAVLYLEEVLQQRASTSGKGAEASETQAKLRRLLQKSDLYRVHFLLERLRGAGLPMESAILHGKLGEHEKALHILVHELRDFAAAEDYCLWCSEGRDPPHRQHLFHTLLAIYLRAGPAAHELAVAAVDLLNHHATEFDAAQVLQMLPDTWSVQLLCPFLMGAMRDSVHARRTMQVALGLARSENLIYTYDKMKLKGSSIRLSDKKLCQICQNPFCEPVFVRYPNGGLVHTHCAASRHTNPSSSSPGTRT</sequence>
<evidence type="ECO:0000256" key="3">
    <source>
        <dbReference type="ARBA" id="ARBA00022490"/>
    </source>
</evidence>
<reference evidence="7" key="3">
    <citation type="submission" date="2025-09" db="UniProtKB">
        <authorList>
            <consortium name="Ensembl"/>
        </authorList>
    </citation>
    <scope>IDENTIFICATION</scope>
</reference>
<feature type="repeat" description="CHCR" evidence="5">
    <location>
        <begin position="647"/>
        <end position="811"/>
    </location>
</feature>
<dbReference type="GO" id="GO:0007165">
    <property type="term" value="P:signal transduction"/>
    <property type="evidence" value="ECO:0007669"/>
    <property type="project" value="Ensembl"/>
</dbReference>
<dbReference type="GO" id="GO:0005769">
    <property type="term" value="C:early endosome"/>
    <property type="evidence" value="ECO:0007669"/>
    <property type="project" value="Ensembl"/>
</dbReference>
<dbReference type="KEGG" id="panu:101013867"/>
<dbReference type="GO" id="GO:0006914">
    <property type="term" value="P:autophagy"/>
    <property type="evidence" value="ECO:0007669"/>
    <property type="project" value="TreeGrafter"/>
</dbReference>
<dbReference type="AlphaFoldDB" id="A0A096N3U9"/>
<dbReference type="PROSITE" id="PS50236">
    <property type="entry name" value="CHCR"/>
    <property type="match status" value="1"/>
</dbReference>
<protein>
    <submittedName>
        <fullName evidence="7">Transforming growth factor beta receptor associated protein 1</fullName>
    </submittedName>
</protein>
<dbReference type="GO" id="GO:0006355">
    <property type="term" value="P:regulation of DNA-templated transcription"/>
    <property type="evidence" value="ECO:0007669"/>
    <property type="project" value="Ensembl"/>
</dbReference>
<dbReference type="InterPro" id="IPR019453">
    <property type="entry name" value="VPS39/TGFA1_Znf"/>
</dbReference>
<dbReference type="HOGENOM" id="CLU_004190_3_0_1"/>
<dbReference type="Pfam" id="PF10366">
    <property type="entry name" value="Vps39_1"/>
    <property type="match status" value="1"/>
</dbReference>
<keyword evidence="8" id="KW-1185">Reference proteome</keyword>
<dbReference type="GO" id="GO:0006886">
    <property type="term" value="P:intracellular protein transport"/>
    <property type="evidence" value="ECO:0007669"/>
    <property type="project" value="UniProtKB-UniRule"/>
</dbReference>
<dbReference type="GeneID" id="101013867"/>
<accession>A0A096N3U9</accession>
<evidence type="ECO:0000313" key="8">
    <source>
        <dbReference type="Proteomes" id="UP000028761"/>
    </source>
</evidence>
<dbReference type="ExpressionAtlas" id="A0A096N3U9">
    <property type="expression patterns" value="baseline"/>
</dbReference>
<dbReference type="GO" id="GO:0033263">
    <property type="term" value="C:CORVET complex"/>
    <property type="evidence" value="ECO:0007669"/>
    <property type="project" value="Ensembl"/>
</dbReference>
<dbReference type="InterPro" id="IPR032914">
    <property type="entry name" value="Vam6/VPS39/TRAP1"/>
</dbReference>
<feature type="domain" description="CNH" evidence="6">
    <location>
        <begin position="107"/>
        <end position="380"/>
    </location>
</feature>
<dbReference type="Bgee" id="ENSPANG00000025951">
    <property type="expression patterns" value="Expressed in gastrocnemius and 67 other cell types or tissues"/>
</dbReference>
<dbReference type="GO" id="GO:0034058">
    <property type="term" value="P:endosomal vesicle fusion"/>
    <property type="evidence" value="ECO:0007669"/>
    <property type="project" value="Ensembl"/>
</dbReference>
<comment type="subcellular location">
    <subcellularLocation>
        <location evidence="1">Cytoplasm</location>
    </subcellularLocation>
</comment>
<dbReference type="InterPro" id="IPR001180">
    <property type="entry name" value="CNH_dom"/>
</dbReference>
<dbReference type="eggNOG" id="KOG2063">
    <property type="taxonomic scope" value="Eukaryota"/>
</dbReference>
<dbReference type="GO" id="GO:0005160">
    <property type="term" value="F:transforming growth factor beta receptor binding"/>
    <property type="evidence" value="ECO:0007669"/>
    <property type="project" value="Ensembl"/>
</dbReference>
<dbReference type="Pfam" id="PF10367">
    <property type="entry name" value="zf-Vps39_C"/>
    <property type="match status" value="1"/>
</dbReference>
<keyword evidence="3" id="KW-0963">Cytoplasm</keyword>
<dbReference type="InterPro" id="IPR000547">
    <property type="entry name" value="Clathrin_H-chain/VPS_repeat"/>
</dbReference>
<dbReference type="CTD" id="9392"/>
<dbReference type="InterPro" id="IPR019452">
    <property type="entry name" value="VPS39/TGF_beta_rcpt-assoc_1"/>
</dbReference>
<dbReference type="GeneTree" id="ENSGT00530000063596"/>
<evidence type="ECO:0000259" key="6">
    <source>
        <dbReference type="PROSITE" id="PS50219"/>
    </source>
</evidence>
<dbReference type="GO" id="GO:0046332">
    <property type="term" value="F:SMAD binding"/>
    <property type="evidence" value="ECO:0007669"/>
    <property type="project" value="Ensembl"/>
</dbReference>
<dbReference type="OMA" id="MFVTSEG"/>
<dbReference type="RefSeq" id="XP_031511263.1">
    <property type="nucleotide sequence ID" value="XM_031655403.1"/>
</dbReference>
<reference evidence="7 8" key="1">
    <citation type="submission" date="2012-03" db="EMBL/GenBank/DDBJ databases">
        <title>Whole Genome Assembly of Papio anubis.</title>
        <authorList>
            <person name="Liu Y.L."/>
            <person name="Abraham K.A."/>
            <person name="Akbar H.A."/>
            <person name="Ali S.A."/>
            <person name="Anosike U.A."/>
            <person name="Aqrawi P.A."/>
            <person name="Arias F.A."/>
            <person name="Attaway T.A."/>
            <person name="Awwad R.A."/>
            <person name="Babu C.B."/>
            <person name="Bandaranaike D.B."/>
            <person name="Battles P.B."/>
            <person name="Bell A.B."/>
            <person name="Beltran B.B."/>
            <person name="Berhane-Mersha D.B."/>
            <person name="Bess C.B."/>
            <person name="Bickham C.B."/>
            <person name="Bolden T.B."/>
            <person name="Carter K.C."/>
            <person name="Chau D.C."/>
            <person name="Chavez A.C."/>
            <person name="Clerc-Blankenburg K.C."/>
            <person name="Coyle M.C."/>
            <person name="Dao M.D."/>
            <person name="Davila M.L.D."/>
            <person name="Davy-Carroll L.D."/>
            <person name="Denson S.D."/>
            <person name="Dinh H.D."/>
            <person name="Fernandez S.F."/>
            <person name="Fernando P.F."/>
            <person name="Forbes L.F."/>
            <person name="Francis C.F."/>
            <person name="Francisco L.F."/>
            <person name="Fu Q.F."/>
            <person name="Garcia-Iii R.G."/>
            <person name="Garrett T.G."/>
            <person name="Gross S.G."/>
            <person name="Gubbala S.G."/>
            <person name="Hirani K.H."/>
            <person name="Hogues M.H."/>
            <person name="Hollins B.H."/>
            <person name="Jackson L.J."/>
            <person name="Javaid M.J."/>
            <person name="Jhangiani S.J."/>
            <person name="Johnson A.J."/>
            <person name="Johnson B.J."/>
            <person name="Jones J.J."/>
            <person name="Joshi V.J."/>
            <person name="Kalu J.K."/>
            <person name="Khan N.K."/>
            <person name="Korchina V.K."/>
            <person name="Kovar C.K."/>
            <person name="Lago L.L."/>
            <person name="Lara F.L."/>
            <person name="Le T.-K.L."/>
            <person name="Lee S.L."/>
            <person name="Legall-Iii F.L."/>
            <person name="Lemon S.L."/>
            <person name="Liu J.L."/>
            <person name="Liu Y.-S.L."/>
            <person name="Liyanage D.L."/>
            <person name="Lopez J.L."/>
            <person name="Lorensuhewa L.L."/>
            <person name="Mata R.M."/>
            <person name="Mathew T.M."/>
            <person name="Mercado C.M."/>
            <person name="Mercado I.M."/>
            <person name="Morales K.M."/>
            <person name="Morgan M.M."/>
            <person name="Munidasa M.M."/>
            <person name="Ngo D.N."/>
            <person name="Nguyen L.N."/>
            <person name="Nguyen T.N."/>
            <person name="Nguyen N.N."/>
            <person name="Obregon M.O."/>
            <person name="Okwuonu G.O."/>
            <person name="Ongeri F.O."/>
            <person name="Onwere C.O."/>
            <person name="Osifeso I.O."/>
            <person name="Parra A.P."/>
            <person name="Patil S.P."/>
            <person name="Perez A.P."/>
            <person name="Perez Y.P."/>
            <person name="Pham C.P."/>
            <person name="Pu L.-L.P."/>
            <person name="Puazo M.P."/>
            <person name="Quiroz J.Q."/>
            <person name="Rouhana J.R."/>
            <person name="Ruiz M.R."/>
            <person name="Ruiz S.-J.R."/>
            <person name="Saada N.S."/>
            <person name="Santibanez J.S."/>
            <person name="Scheel M.S."/>
            <person name="Schneider B.S."/>
            <person name="Simmons D.S."/>
            <person name="Sisson I.S."/>
            <person name="Tang L.-Y.T."/>
            <person name="Thornton R.T."/>
            <person name="Tisius J.T."/>
            <person name="Toledanes G.T."/>
            <person name="Trejos Z.T."/>
            <person name="Usmani K.U."/>
            <person name="Varghese R.V."/>
            <person name="Vattathil S.V."/>
            <person name="Vee V.V."/>
            <person name="Walker D.W."/>
            <person name="Weissenberger G.W."/>
            <person name="White C.W."/>
            <person name="Williams A.W."/>
            <person name="Woodworth J.W."/>
            <person name="Wright R.W."/>
            <person name="Zhu Y.Z."/>
            <person name="Han Y.H."/>
            <person name="Newsham I.N."/>
            <person name="Nazareth L.N."/>
            <person name="Worley K.W."/>
            <person name="Muzny D.M."/>
            <person name="Rogers J.R."/>
            <person name="Gibbs R.G."/>
        </authorList>
    </citation>
    <scope>NUCLEOTIDE SEQUENCE [LARGE SCALE GENOMIC DNA]</scope>
</reference>
<dbReference type="PANTHER" id="PTHR12894:SF27">
    <property type="entry name" value="TRANSFORMING GROWTH FACTOR-BETA RECEPTOR-ASSOCIATED PROTEIN 1"/>
    <property type="match status" value="1"/>
</dbReference>
<evidence type="ECO:0000256" key="1">
    <source>
        <dbReference type="ARBA" id="ARBA00004496"/>
    </source>
</evidence>
<dbReference type="Pfam" id="PF00780">
    <property type="entry name" value="CNH"/>
    <property type="match status" value="1"/>
</dbReference>
<dbReference type="STRING" id="9555.ENSPANP00000007040"/>
<dbReference type="PROSITE" id="PS50219">
    <property type="entry name" value="CNH"/>
    <property type="match status" value="1"/>
</dbReference>
<reference evidence="7" key="2">
    <citation type="submission" date="2025-08" db="UniProtKB">
        <authorList>
            <consortium name="Ensembl"/>
        </authorList>
    </citation>
    <scope>IDENTIFICATION</scope>
</reference>
<keyword evidence="2" id="KW-0813">Transport</keyword>
<name>A0A096N3U9_PAPAN</name>
<dbReference type="Ensembl" id="ENSPANT00000009195.3">
    <property type="protein sequence ID" value="ENSPANP00000007040.1"/>
    <property type="gene ID" value="ENSPANG00000025951.3"/>
</dbReference>
<proteinExistence type="predicted"/>
<evidence type="ECO:0000256" key="4">
    <source>
        <dbReference type="ARBA" id="ARBA00022927"/>
    </source>
</evidence>
<dbReference type="GO" id="GO:0016020">
    <property type="term" value="C:membrane"/>
    <property type="evidence" value="ECO:0007669"/>
    <property type="project" value="Ensembl"/>
</dbReference>